<comment type="caution">
    <text evidence="1">The sequence shown here is derived from an EMBL/GenBank/DDBJ whole genome shotgun (WGS) entry which is preliminary data.</text>
</comment>
<dbReference type="AlphaFoldDB" id="A0A9D4D9V3"/>
<name>A0A9D4D9V3_DREPO</name>
<evidence type="ECO:0000313" key="1">
    <source>
        <dbReference type="EMBL" id="KAH3740764.1"/>
    </source>
</evidence>
<keyword evidence="2" id="KW-1185">Reference proteome</keyword>
<dbReference type="Proteomes" id="UP000828390">
    <property type="component" value="Unassembled WGS sequence"/>
</dbReference>
<protein>
    <submittedName>
        <fullName evidence="1">Uncharacterized protein</fullName>
    </submittedName>
</protein>
<sequence>MQGKLYCSLEGLQPMATFANFECRESSTAVLRAFSPWLPLQREPYATLYF</sequence>
<reference evidence="1" key="1">
    <citation type="journal article" date="2019" name="bioRxiv">
        <title>The Genome of the Zebra Mussel, Dreissena polymorpha: A Resource for Invasive Species Research.</title>
        <authorList>
            <person name="McCartney M.A."/>
            <person name="Auch B."/>
            <person name="Kono T."/>
            <person name="Mallez S."/>
            <person name="Zhang Y."/>
            <person name="Obille A."/>
            <person name="Becker A."/>
            <person name="Abrahante J.E."/>
            <person name="Garbe J."/>
            <person name="Badalamenti J.P."/>
            <person name="Herman A."/>
            <person name="Mangelson H."/>
            <person name="Liachko I."/>
            <person name="Sullivan S."/>
            <person name="Sone E.D."/>
            <person name="Koren S."/>
            <person name="Silverstein K.A.T."/>
            <person name="Beckman K.B."/>
            <person name="Gohl D.M."/>
        </authorList>
    </citation>
    <scope>NUCLEOTIDE SEQUENCE</scope>
    <source>
        <strain evidence="1">Duluth1</strain>
        <tissue evidence="1">Whole animal</tissue>
    </source>
</reference>
<dbReference type="EMBL" id="JAIWYP010000011">
    <property type="protein sequence ID" value="KAH3740764.1"/>
    <property type="molecule type" value="Genomic_DNA"/>
</dbReference>
<organism evidence="1 2">
    <name type="scientific">Dreissena polymorpha</name>
    <name type="common">Zebra mussel</name>
    <name type="synonym">Mytilus polymorpha</name>
    <dbReference type="NCBI Taxonomy" id="45954"/>
    <lineage>
        <taxon>Eukaryota</taxon>
        <taxon>Metazoa</taxon>
        <taxon>Spiralia</taxon>
        <taxon>Lophotrochozoa</taxon>
        <taxon>Mollusca</taxon>
        <taxon>Bivalvia</taxon>
        <taxon>Autobranchia</taxon>
        <taxon>Heteroconchia</taxon>
        <taxon>Euheterodonta</taxon>
        <taxon>Imparidentia</taxon>
        <taxon>Neoheterodontei</taxon>
        <taxon>Myida</taxon>
        <taxon>Dreissenoidea</taxon>
        <taxon>Dreissenidae</taxon>
        <taxon>Dreissena</taxon>
    </lineage>
</organism>
<accession>A0A9D4D9V3</accession>
<evidence type="ECO:0000313" key="2">
    <source>
        <dbReference type="Proteomes" id="UP000828390"/>
    </source>
</evidence>
<reference evidence="1" key="2">
    <citation type="submission" date="2020-11" db="EMBL/GenBank/DDBJ databases">
        <authorList>
            <person name="McCartney M.A."/>
            <person name="Auch B."/>
            <person name="Kono T."/>
            <person name="Mallez S."/>
            <person name="Becker A."/>
            <person name="Gohl D.M."/>
            <person name="Silverstein K.A.T."/>
            <person name="Koren S."/>
            <person name="Bechman K.B."/>
            <person name="Herman A."/>
            <person name="Abrahante J.E."/>
            <person name="Garbe J."/>
        </authorList>
    </citation>
    <scope>NUCLEOTIDE SEQUENCE</scope>
    <source>
        <strain evidence="1">Duluth1</strain>
        <tissue evidence="1">Whole animal</tissue>
    </source>
</reference>
<gene>
    <name evidence="1" type="ORF">DPMN_047475</name>
</gene>
<proteinExistence type="predicted"/>